<gene>
    <name evidence="2" type="ORF">P0Y55_02810</name>
</gene>
<dbReference type="InterPro" id="IPR002509">
    <property type="entry name" value="NODB_dom"/>
</dbReference>
<accession>A0AA95JG76</accession>
<evidence type="ECO:0000259" key="1">
    <source>
        <dbReference type="PROSITE" id="PS51677"/>
    </source>
</evidence>
<name>A0AA95JG76_9BACL</name>
<dbReference type="PROSITE" id="PS51677">
    <property type="entry name" value="NODB"/>
    <property type="match status" value="1"/>
</dbReference>
<sequence>MMYPSYYSIPYFYAAPYGYWGRAPQPALQGGPERLNERQPHADHVDWAGQFPNQVILHGPSVKEVALTFDDGPDEIWTPQILDDLREAGVKATFFLVGQRIEAHPDVFHRIIQEGHVVGNHSWDHPNLSNLSITALREQINKTDAVMNKLAGVTPHLLRPPYGALSTELIEEATRLNKIIILWNVDSLDWTQISDEQVAANILAHTGPGSIILQHSAGGVGQSLQNTVNALPYIIETLRSRGYQLRTVPEMQKVPAYNV</sequence>
<dbReference type="EMBL" id="CP119317">
    <property type="protein sequence ID" value="WEK55029.1"/>
    <property type="molecule type" value="Genomic_DNA"/>
</dbReference>
<dbReference type="Proteomes" id="UP001178662">
    <property type="component" value="Chromosome"/>
</dbReference>
<organism evidence="2 3">
    <name type="scientific">Candidatus Cohnella colombiensis</name>
    <dbReference type="NCBI Taxonomy" id="3121368"/>
    <lineage>
        <taxon>Bacteria</taxon>
        <taxon>Bacillati</taxon>
        <taxon>Bacillota</taxon>
        <taxon>Bacilli</taxon>
        <taxon>Bacillales</taxon>
        <taxon>Paenibacillaceae</taxon>
        <taxon>Cohnella</taxon>
    </lineage>
</organism>
<evidence type="ECO:0000313" key="2">
    <source>
        <dbReference type="EMBL" id="WEK55029.1"/>
    </source>
</evidence>
<dbReference type="GO" id="GO:0016810">
    <property type="term" value="F:hydrolase activity, acting on carbon-nitrogen (but not peptide) bonds"/>
    <property type="evidence" value="ECO:0007669"/>
    <property type="project" value="InterPro"/>
</dbReference>
<protein>
    <submittedName>
        <fullName evidence="2">Polysaccharide deacetylase family protein</fullName>
    </submittedName>
</protein>
<evidence type="ECO:0000313" key="3">
    <source>
        <dbReference type="Proteomes" id="UP001178662"/>
    </source>
</evidence>
<keyword evidence="3" id="KW-1185">Reference proteome</keyword>
<dbReference type="Gene3D" id="3.20.20.370">
    <property type="entry name" value="Glycoside hydrolase/deacetylase"/>
    <property type="match status" value="1"/>
</dbReference>
<proteinExistence type="predicted"/>
<dbReference type="PANTHER" id="PTHR10587">
    <property type="entry name" value="GLYCOSYL TRANSFERASE-RELATED"/>
    <property type="match status" value="1"/>
</dbReference>
<reference evidence="2" key="1">
    <citation type="submission" date="2023-03" db="EMBL/GenBank/DDBJ databases">
        <title>Andean soil-derived lignocellulolytic bacterial consortium as a source of novel taxa and putative plastic-active enzymes.</title>
        <authorList>
            <person name="Diaz-Garcia L."/>
            <person name="Chuvochina M."/>
            <person name="Feuerriegel G."/>
            <person name="Bunk B."/>
            <person name="Sproer C."/>
            <person name="Streit W.R."/>
            <person name="Rodriguez L.M."/>
            <person name="Overmann J."/>
            <person name="Jimenez D.J."/>
        </authorList>
    </citation>
    <scope>NUCLEOTIDE SEQUENCE</scope>
    <source>
        <strain evidence="2">MAG 2441</strain>
    </source>
</reference>
<dbReference type="InterPro" id="IPR011330">
    <property type="entry name" value="Glyco_hydro/deAcase_b/a-brl"/>
</dbReference>
<dbReference type="SUPFAM" id="SSF88713">
    <property type="entry name" value="Glycoside hydrolase/deacetylase"/>
    <property type="match status" value="1"/>
</dbReference>
<dbReference type="AlphaFoldDB" id="A0AA95JG76"/>
<dbReference type="InterPro" id="IPR050248">
    <property type="entry name" value="Polysacc_deacetylase_ArnD"/>
</dbReference>
<dbReference type="GO" id="GO:0005975">
    <property type="term" value="P:carbohydrate metabolic process"/>
    <property type="evidence" value="ECO:0007669"/>
    <property type="project" value="InterPro"/>
</dbReference>
<dbReference type="CDD" id="cd10917">
    <property type="entry name" value="CE4_NodB_like_6s_7s"/>
    <property type="match status" value="1"/>
</dbReference>
<dbReference type="Pfam" id="PF01522">
    <property type="entry name" value="Polysacc_deac_1"/>
    <property type="match status" value="1"/>
</dbReference>
<feature type="domain" description="NodB homology" evidence="1">
    <location>
        <begin position="63"/>
        <end position="246"/>
    </location>
</feature>